<feature type="compositionally biased region" description="Polar residues" evidence="2">
    <location>
        <begin position="202"/>
        <end position="212"/>
    </location>
</feature>
<evidence type="ECO:0000313" key="3">
    <source>
        <dbReference type="EMBL" id="KAK8847597.1"/>
    </source>
</evidence>
<protein>
    <recommendedName>
        <fullName evidence="5">GDP/GTP exchange factor Sec2 N-terminal domain-containing protein</fullName>
    </recommendedName>
</protein>
<accession>A0AAW0YVK9</accession>
<evidence type="ECO:0000256" key="2">
    <source>
        <dbReference type="SAM" id="MobiDB-lite"/>
    </source>
</evidence>
<feature type="compositionally biased region" description="Low complexity" evidence="2">
    <location>
        <begin position="329"/>
        <end position="339"/>
    </location>
</feature>
<feature type="region of interest" description="Disordered" evidence="2">
    <location>
        <begin position="589"/>
        <end position="637"/>
    </location>
</feature>
<dbReference type="KEGG" id="kne:92182714"/>
<evidence type="ECO:0008006" key="5">
    <source>
        <dbReference type="Google" id="ProtNLM"/>
    </source>
</evidence>
<gene>
    <name evidence="3" type="ORF">IAR55_005456</name>
</gene>
<comment type="caution">
    <text evidence="3">The sequence shown here is derived from an EMBL/GenBank/DDBJ whole genome shotgun (WGS) entry which is preliminary data.</text>
</comment>
<dbReference type="InterPro" id="IPR027267">
    <property type="entry name" value="AH/BAR_dom_sf"/>
</dbReference>
<keyword evidence="1" id="KW-0175">Coiled coil</keyword>
<keyword evidence="4" id="KW-1185">Reference proteome</keyword>
<feature type="region of interest" description="Disordered" evidence="2">
    <location>
        <begin position="179"/>
        <end position="382"/>
    </location>
</feature>
<dbReference type="Proteomes" id="UP001388673">
    <property type="component" value="Unassembled WGS sequence"/>
</dbReference>
<name>A0AAW0YVK9_9TREE</name>
<proteinExistence type="predicted"/>
<feature type="compositionally biased region" description="Basic and acidic residues" evidence="2">
    <location>
        <begin position="615"/>
        <end position="631"/>
    </location>
</feature>
<feature type="compositionally biased region" description="Polar residues" evidence="2">
    <location>
        <begin position="295"/>
        <end position="304"/>
    </location>
</feature>
<dbReference type="EMBL" id="JBCAWK010000010">
    <property type="protein sequence ID" value="KAK8847597.1"/>
    <property type="molecule type" value="Genomic_DNA"/>
</dbReference>
<dbReference type="SUPFAM" id="SSF103657">
    <property type="entry name" value="BAR/IMD domain-like"/>
    <property type="match status" value="1"/>
</dbReference>
<feature type="compositionally biased region" description="Acidic residues" evidence="2">
    <location>
        <begin position="276"/>
        <end position="285"/>
    </location>
</feature>
<feature type="compositionally biased region" description="Low complexity" evidence="2">
    <location>
        <begin position="251"/>
        <end position="260"/>
    </location>
</feature>
<evidence type="ECO:0000313" key="4">
    <source>
        <dbReference type="Proteomes" id="UP001388673"/>
    </source>
</evidence>
<reference evidence="3 4" key="1">
    <citation type="journal article" date="2024" name="bioRxiv">
        <title>Comparative genomics of Cryptococcus and Kwoniella reveals pathogenesis evolution and contrasting karyotype dynamics via intercentromeric recombination or chromosome fusion.</title>
        <authorList>
            <person name="Coelho M.A."/>
            <person name="David-Palma M."/>
            <person name="Shea T."/>
            <person name="Bowers K."/>
            <person name="McGinley-Smith S."/>
            <person name="Mohammad A.W."/>
            <person name="Gnirke A."/>
            <person name="Yurkov A.M."/>
            <person name="Nowrousian M."/>
            <person name="Sun S."/>
            <person name="Cuomo C.A."/>
            <person name="Heitman J."/>
        </authorList>
    </citation>
    <scope>NUCLEOTIDE SEQUENCE [LARGE SCALE GENOMIC DNA]</scope>
    <source>
        <strain evidence="3 4">CBS 13917</strain>
    </source>
</reference>
<feature type="compositionally biased region" description="Polar residues" evidence="2">
    <location>
        <begin position="354"/>
        <end position="377"/>
    </location>
</feature>
<dbReference type="AlphaFoldDB" id="A0AAW0YVK9"/>
<sequence length="637" mass="69831">MPFAILPFSLWDRPSDPVWGDSDSAVEIRDCLSGYLQPPECAQLLSLPMNTVQFGFVRVEPDPTFYEKYATKSRSFCKGFVATIPEEAGSSKGSNTKIKTGGSNKRTKSLTKCHMGHLPAFIYSHPGVDCEKAAKRGHLTLLSYVSESGRLSSCLSCVADTKGGCTILNRIVEIAESLYSEEEGNNPHTPNPSSPGMKLRSQHQLSPITIISTPPKTKKRVRKPSQEVPQPEFSGSENTNRISGSKRPRTKSPSTPTPTSAVRRLSQFGNKTVEELQTEELEPDLYDTPPHDDSATNFPDNSIGSLVDPTPATPHDGLEPRRSPPPPATTLSPTAFLAAHEAAHSHMPPPLPPINSSAVQSKPKASQSNQYRNILHSTDTRLVKKANTSNLATTNASEPTVTPASISSWSSTIEDNLKTAEDSLQNTLRAFQNARSSMETEHSQAVQVISQAISEKERAMSESRRLADELTKAKNEFKLLETRYAKNQELSDQLQHSLNLVEEEVGDLKEEYEERLADAEKARELAERRHGAAVRSRDAAVARERASALETEQAVAVIRTAVNEKDLALKERDAVLKRVEELEQEVQRLRPVNESTSGLRAPTEAPRQLAETGDGETRTGSEVDTGMRSEVDTGPGR</sequence>
<organism evidence="3 4">
    <name type="scientific">Kwoniella newhampshirensis</name>
    <dbReference type="NCBI Taxonomy" id="1651941"/>
    <lineage>
        <taxon>Eukaryota</taxon>
        <taxon>Fungi</taxon>
        <taxon>Dikarya</taxon>
        <taxon>Basidiomycota</taxon>
        <taxon>Agaricomycotina</taxon>
        <taxon>Tremellomycetes</taxon>
        <taxon>Tremellales</taxon>
        <taxon>Cryptococcaceae</taxon>
        <taxon>Kwoniella</taxon>
    </lineage>
</organism>
<dbReference type="GeneID" id="92182714"/>
<feature type="coiled-coil region" evidence="1">
    <location>
        <begin position="449"/>
        <end position="529"/>
    </location>
</feature>
<evidence type="ECO:0000256" key="1">
    <source>
        <dbReference type="SAM" id="Coils"/>
    </source>
</evidence>
<dbReference type="RefSeq" id="XP_066801115.1">
    <property type="nucleotide sequence ID" value="XM_066948547.1"/>
</dbReference>
<feature type="compositionally biased region" description="Polar residues" evidence="2">
    <location>
        <begin position="233"/>
        <end position="243"/>
    </location>
</feature>